<accession>A0A2G8KGW4</accession>
<dbReference type="EMBL" id="MRZV01000594">
    <property type="protein sequence ID" value="PIK47219.1"/>
    <property type="molecule type" value="Genomic_DNA"/>
</dbReference>
<evidence type="ECO:0000313" key="1">
    <source>
        <dbReference type="EMBL" id="PIK47219.1"/>
    </source>
</evidence>
<dbReference type="OrthoDB" id="10012689at2759"/>
<dbReference type="Proteomes" id="UP000230750">
    <property type="component" value="Unassembled WGS sequence"/>
</dbReference>
<organism evidence="1 2">
    <name type="scientific">Stichopus japonicus</name>
    <name type="common">Sea cucumber</name>
    <dbReference type="NCBI Taxonomy" id="307972"/>
    <lineage>
        <taxon>Eukaryota</taxon>
        <taxon>Metazoa</taxon>
        <taxon>Echinodermata</taxon>
        <taxon>Eleutherozoa</taxon>
        <taxon>Echinozoa</taxon>
        <taxon>Holothuroidea</taxon>
        <taxon>Aspidochirotacea</taxon>
        <taxon>Aspidochirotida</taxon>
        <taxon>Stichopodidae</taxon>
        <taxon>Apostichopus</taxon>
    </lineage>
</organism>
<sequence>MASDFDITRYLSANIKHMIYHGKTKKAVKKRWVVFQGNSNTRLFQLKLYKNDSERVLKTSYTLNSDNFVGTERGEIRKNNVTQSSYFAIVLKDDTVIFGLDIDNQGAVEGSTFDEWSSIFDDIFQSGKLISDLTLEVFY</sequence>
<comment type="caution">
    <text evidence="1">The sequence shown here is derived from an EMBL/GenBank/DDBJ whole genome shotgun (WGS) entry which is preliminary data.</text>
</comment>
<evidence type="ECO:0008006" key="3">
    <source>
        <dbReference type="Google" id="ProtNLM"/>
    </source>
</evidence>
<protein>
    <recommendedName>
        <fullName evidence="3">PH domain-containing protein</fullName>
    </recommendedName>
</protein>
<dbReference type="Gene3D" id="2.30.29.30">
    <property type="entry name" value="Pleckstrin-homology domain (PH domain)/Phosphotyrosine-binding domain (PTB)"/>
    <property type="match status" value="1"/>
</dbReference>
<evidence type="ECO:0000313" key="2">
    <source>
        <dbReference type="Proteomes" id="UP000230750"/>
    </source>
</evidence>
<gene>
    <name evidence="1" type="ORF">BSL78_15907</name>
</gene>
<proteinExistence type="predicted"/>
<reference evidence="1 2" key="1">
    <citation type="journal article" date="2017" name="PLoS Biol.">
        <title>The sea cucumber genome provides insights into morphological evolution and visceral regeneration.</title>
        <authorList>
            <person name="Zhang X."/>
            <person name="Sun L."/>
            <person name="Yuan J."/>
            <person name="Sun Y."/>
            <person name="Gao Y."/>
            <person name="Zhang L."/>
            <person name="Li S."/>
            <person name="Dai H."/>
            <person name="Hamel J.F."/>
            <person name="Liu C."/>
            <person name="Yu Y."/>
            <person name="Liu S."/>
            <person name="Lin W."/>
            <person name="Guo K."/>
            <person name="Jin S."/>
            <person name="Xu P."/>
            <person name="Storey K.B."/>
            <person name="Huan P."/>
            <person name="Zhang T."/>
            <person name="Zhou Y."/>
            <person name="Zhang J."/>
            <person name="Lin C."/>
            <person name="Li X."/>
            <person name="Xing L."/>
            <person name="Huo D."/>
            <person name="Sun M."/>
            <person name="Wang L."/>
            <person name="Mercier A."/>
            <person name="Li F."/>
            <person name="Yang H."/>
            <person name="Xiang J."/>
        </authorList>
    </citation>
    <scope>NUCLEOTIDE SEQUENCE [LARGE SCALE GENOMIC DNA]</scope>
    <source>
        <strain evidence="1">Shaxun</strain>
        <tissue evidence="1">Muscle</tissue>
    </source>
</reference>
<dbReference type="AlphaFoldDB" id="A0A2G8KGW4"/>
<name>A0A2G8KGW4_STIJA</name>
<dbReference type="InterPro" id="IPR011993">
    <property type="entry name" value="PH-like_dom_sf"/>
</dbReference>
<keyword evidence="2" id="KW-1185">Reference proteome</keyword>